<evidence type="ECO:0000256" key="6">
    <source>
        <dbReference type="ARBA" id="ARBA00022989"/>
    </source>
</evidence>
<dbReference type="Gene3D" id="3.30.40.10">
    <property type="entry name" value="Zinc/RING finger domain, C3HC4 (zinc finger)"/>
    <property type="match status" value="1"/>
</dbReference>
<dbReference type="PANTHER" id="PTHR10166:SF37">
    <property type="entry name" value="STOLID, ISOFORM H"/>
    <property type="match status" value="1"/>
</dbReference>
<dbReference type="InterPro" id="IPR013083">
    <property type="entry name" value="Znf_RING/FYVE/PHD"/>
</dbReference>
<evidence type="ECO:0000313" key="15">
    <source>
        <dbReference type="Proteomes" id="UP001153714"/>
    </source>
</evidence>
<evidence type="ECO:0008006" key="16">
    <source>
        <dbReference type="Google" id="ProtNLM"/>
    </source>
</evidence>
<keyword evidence="6" id="KW-1133">Transmembrane helix</keyword>
<keyword evidence="3" id="KW-0479">Metal-binding</keyword>
<keyword evidence="15" id="KW-1185">Reference proteome</keyword>
<evidence type="ECO:0000259" key="13">
    <source>
        <dbReference type="Pfam" id="PF08473"/>
    </source>
</evidence>
<dbReference type="SUPFAM" id="SSF57903">
    <property type="entry name" value="FYVE/PHD zinc finger"/>
    <property type="match status" value="1"/>
</dbReference>
<keyword evidence="5" id="KW-0106">Calcium</keyword>
<protein>
    <recommendedName>
        <fullName evidence="16">Voltage-dependent calcium channel subunit alpha-2/delta-3</fullName>
    </recommendedName>
</protein>
<evidence type="ECO:0000256" key="2">
    <source>
        <dbReference type="ARBA" id="ARBA00022692"/>
    </source>
</evidence>
<dbReference type="CDD" id="cd12912">
    <property type="entry name" value="PDC2_MCP_like"/>
    <property type="match status" value="1"/>
</dbReference>
<evidence type="ECO:0000256" key="11">
    <source>
        <dbReference type="SAM" id="MobiDB-lite"/>
    </source>
</evidence>
<keyword evidence="9" id="KW-0325">Glycoprotein</keyword>
<dbReference type="FunFam" id="3.30.450.20:FF:000057">
    <property type="entry name" value="Voltage-dependent calcium channel subunit alpha-2/delta-4"/>
    <property type="match status" value="1"/>
</dbReference>
<evidence type="ECO:0000256" key="7">
    <source>
        <dbReference type="ARBA" id="ARBA00023136"/>
    </source>
</evidence>
<evidence type="ECO:0000256" key="8">
    <source>
        <dbReference type="ARBA" id="ARBA00023157"/>
    </source>
</evidence>
<dbReference type="InterPro" id="IPR036465">
    <property type="entry name" value="vWFA_dom_sf"/>
</dbReference>
<dbReference type="InterPro" id="IPR011011">
    <property type="entry name" value="Znf_FYVE_PHD"/>
</dbReference>
<comment type="subcellular location">
    <subcellularLocation>
        <location evidence="1">Membrane</location>
        <topology evidence="1">Single-pass type I membrane protein</topology>
    </subcellularLocation>
</comment>
<dbReference type="EMBL" id="OU893340">
    <property type="protein sequence ID" value="CAG9796443.1"/>
    <property type="molecule type" value="Genomic_DNA"/>
</dbReference>
<keyword evidence="2" id="KW-0812">Transmembrane</keyword>
<keyword evidence="8" id="KW-1015">Disulfide bond</keyword>
<name>A0A9N9REW6_9NEOP</name>
<dbReference type="InterPro" id="IPR051173">
    <property type="entry name" value="Ca_channel_alpha-2/delta"/>
</dbReference>
<dbReference type="InterPro" id="IPR013680">
    <property type="entry name" value="VDCC_a2/dsu"/>
</dbReference>
<dbReference type="Pfam" id="PF08399">
    <property type="entry name" value="VWA_N"/>
    <property type="match status" value="1"/>
</dbReference>
<accession>A0A9N9REW6</accession>
<keyword evidence="10" id="KW-0175">Coiled coil</keyword>
<evidence type="ECO:0000259" key="12">
    <source>
        <dbReference type="Pfam" id="PF08399"/>
    </source>
</evidence>
<dbReference type="Pfam" id="PF08473">
    <property type="entry name" value="VGCC_alpha2"/>
    <property type="match status" value="1"/>
</dbReference>
<evidence type="ECO:0000256" key="9">
    <source>
        <dbReference type="ARBA" id="ARBA00023180"/>
    </source>
</evidence>
<dbReference type="PANTHER" id="PTHR10166">
    <property type="entry name" value="VOLTAGE-DEPENDENT CALCIUM CHANNEL SUBUNIT ALPHA-2/DELTA-RELATED"/>
    <property type="match status" value="1"/>
</dbReference>
<evidence type="ECO:0000256" key="5">
    <source>
        <dbReference type="ARBA" id="ARBA00022837"/>
    </source>
</evidence>
<gene>
    <name evidence="14" type="ORF">DIATSA_LOCUS13636</name>
</gene>
<feature type="domain" description="Voltage-dependent calcium channel alpha-2/delta subunit conserved region" evidence="13">
    <location>
        <begin position="907"/>
        <end position="1110"/>
    </location>
</feature>
<evidence type="ECO:0000313" key="14">
    <source>
        <dbReference type="EMBL" id="CAG9796443.1"/>
    </source>
</evidence>
<dbReference type="SUPFAM" id="SSF53300">
    <property type="entry name" value="vWA-like"/>
    <property type="match status" value="1"/>
</dbReference>
<reference evidence="14" key="2">
    <citation type="submission" date="2022-10" db="EMBL/GenBank/DDBJ databases">
        <authorList>
            <consortium name="ENA_rothamsted_submissions"/>
            <consortium name="culmorum"/>
            <person name="King R."/>
        </authorList>
    </citation>
    <scope>NUCLEOTIDE SEQUENCE</scope>
</reference>
<dbReference type="OrthoDB" id="10054666at2759"/>
<keyword evidence="4" id="KW-0732">Signal</keyword>
<evidence type="ECO:0000256" key="3">
    <source>
        <dbReference type="ARBA" id="ARBA00022723"/>
    </source>
</evidence>
<proteinExistence type="predicted"/>
<reference evidence="14" key="1">
    <citation type="submission" date="2021-12" db="EMBL/GenBank/DDBJ databases">
        <authorList>
            <person name="King R."/>
        </authorList>
    </citation>
    <scope>NUCLEOTIDE SEQUENCE</scope>
</reference>
<dbReference type="InterPro" id="IPR013608">
    <property type="entry name" value="VWA_N"/>
</dbReference>
<dbReference type="GO" id="GO:0005245">
    <property type="term" value="F:voltage-gated calcium channel activity"/>
    <property type="evidence" value="ECO:0007669"/>
    <property type="project" value="TreeGrafter"/>
</dbReference>
<sequence length="1319" mass="149289">MATKVGEVSGIITRKKSKSTECDKCNKKIDNRQYLICSLCKHTYHLHCCNVSSKLFYLMTIESRRNWKCTCINNLEKKQKNTTAINSKTATTPMIPTNNSFEVLSDLSDDDDNENDYLSLSSNKICNRSYPEKSMIYSQADDMKKEISELRSKLQIAENEIENLVSEIYTLKDKIKCHENKAIQLKSLSQFTPNSHSTKRNKLNRTQLCKQRQEINHSVIELNKNQLFSNSPNNSENENKRTLQKEQINFSSTPKTSLLNKETSAANKKRPNSANQTHKTIKKRVKKSTIYIFGDENVRGLSTKLYQTRSAGGGDGSPGSYYDARWLNVHADDGTLAARARRLMLAPSRHFDHIAVNNGEVQNQIAWSEHLDPLFVNNYEIDPTLSWQYYASSTGFMRRYPAMSWPPEDGYSHHARDFYDFRSSNWFVEAATSPKDLVILLDDSDDLSSSYWRLAKATVSGLLDTLGPNDFVNVYRYSDTVSEIHSCYTKILAQYNRTGQGCQCNQAIAVVGAGGGASGVKSVFRTWNWPHMPVRIFTYRVGGDAASGHNMKDMACTNKGFYVTINEHSEIRPKVLHFVEVLARPLVMYQTVHPVHWSPVYVGGRSSNLDDDGMGQLMASVTVPIFDRRNHTQREANLLGVVGTDVPVDQIKKLVPPYKLGVNGYSFMVDNNGHVLYHPDLRPLYTNEEYTETLRPLYSSVDLTDVELLVDSDENSRINLTSLLLDLRHDMIEQREGETEIGVKVQYDGMRRVATRRQRYFYSPVDGTPYSLAAVLPDGYGMYELHAEQELKHSPVNVTEFFKGDDWKFTQLKLLYNRVYCEYASTSEQSFNSPEEQLIHFLSRAGRPGWKWMSLRPRALTLHNAHKKQDRDSYYFQSLIRDAMVIKELDAHTGHASHHSQQGRFHKFQVALSFIATRSGLLKWTENSNTSRNSESAEPHFSEKYARAFDSEWYRRAVEHHAIEPESFVFSVPFRDSSEAEDLSGRPPLVLATHAVFVESRGHRAPAAVVGLHFQLDSLAKHFLNVTSTCTAGSVCKKTCAGDELDCYILDDNGFIILSEDVSQTGRFFGQVDGTIMDSLVQDRIYKKITVHDHQGRCPDSRNPFSGSGNKLGLVNPLTWIGSYLTNLLAVWFPYWESVSARSHPHGEEDIDYEDYEHEITNHDDDMDRDRGTYEIIIDGVGGGSPAGEEARPREGGGAVAREPPREAARSAAVRPCDTSAELFTLQSTRLNAAQPLKGKLTNCHNSGCERPFSVQKIPHSNLILLVVDTLCPCGAKRLDVRPREAAPRAACRRAPPRAHRRRPRHCVSYHPEVGIIAR</sequence>
<feature type="coiled-coil region" evidence="10">
    <location>
        <begin position="140"/>
        <end position="181"/>
    </location>
</feature>
<feature type="compositionally biased region" description="Polar residues" evidence="11">
    <location>
        <begin position="245"/>
        <end position="278"/>
    </location>
</feature>
<keyword evidence="7" id="KW-0472">Membrane</keyword>
<dbReference type="GO" id="GO:0046872">
    <property type="term" value="F:metal ion binding"/>
    <property type="evidence" value="ECO:0007669"/>
    <property type="project" value="UniProtKB-KW"/>
</dbReference>
<evidence type="ECO:0000256" key="10">
    <source>
        <dbReference type="SAM" id="Coils"/>
    </source>
</evidence>
<evidence type="ECO:0000256" key="4">
    <source>
        <dbReference type="ARBA" id="ARBA00022729"/>
    </source>
</evidence>
<dbReference type="GO" id="GO:0005891">
    <property type="term" value="C:voltage-gated calcium channel complex"/>
    <property type="evidence" value="ECO:0007669"/>
    <property type="project" value="TreeGrafter"/>
</dbReference>
<feature type="region of interest" description="Disordered" evidence="11">
    <location>
        <begin position="224"/>
        <end position="281"/>
    </location>
</feature>
<dbReference type="Gene3D" id="3.30.450.20">
    <property type="entry name" value="PAS domain"/>
    <property type="match status" value="1"/>
</dbReference>
<organism evidence="14 15">
    <name type="scientific">Diatraea saccharalis</name>
    <name type="common">sugarcane borer</name>
    <dbReference type="NCBI Taxonomy" id="40085"/>
    <lineage>
        <taxon>Eukaryota</taxon>
        <taxon>Metazoa</taxon>
        <taxon>Ecdysozoa</taxon>
        <taxon>Arthropoda</taxon>
        <taxon>Hexapoda</taxon>
        <taxon>Insecta</taxon>
        <taxon>Pterygota</taxon>
        <taxon>Neoptera</taxon>
        <taxon>Endopterygota</taxon>
        <taxon>Lepidoptera</taxon>
        <taxon>Glossata</taxon>
        <taxon>Ditrysia</taxon>
        <taxon>Pyraloidea</taxon>
        <taxon>Crambidae</taxon>
        <taxon>Crambinae</taxon>
        <taxon>Diatraea</taxon>
    </lineage>
</organism>
<dbReference type="Proteomes" id="UP001153714">
    <property type="component" value="Chromosome 9"/>
</dbReference>
<feature type="domain" description="VWA N-terminal" evidence="12">
    <location>
        <begin position="359"/>
        <end position="405"/>
    </location>
</feature>
<evidence type="ECO:0000256" key="1">
    <source>
        <dbReference type="ARBA" id="ARBA00004479"/>
    </source>
</evidence>
<feature type="region of interest" description="Disordered" evidence="11">
    <location>
        <begin position="1180"/>
        <end position="1214"/>
    </location>
</feature>